<sequence length="122" mass="13739">MNIRSLLQVLAPRKERRLVFLLSLLVLLVTWVIPLWFLRDVVPSGELLPLHYNVHLGVDYAGPWYASLFFPAFATIVLIVNTGLAIWMRKYSPLLANTLSVAALFIGLFTALALFFVLVLNA</sequence>
<protein>
    <recommendedName>
        <fullName evidence="4">DUF1648 domain-containing protein</fullName>
    </recommendedName>
</protein>
<organism evidence="2 3">
    <name type="scientific">Candidatus Uhrbacteria bacterium CG10_big_fil_rev_8_21_14_0_10_50_16</name>
    <dbReference type="NCBI Taxonomy" id="1975039"/>
    <lineage>
        <taxon>Bacteria</taxon>
        <taxon>Candidatus Uhriibacteriota</taxon>
    </lineage>
</organism>
<evidence type="ECO:0000256" key="1">
    <source>
        <dbReference type="SAM" id="Phobius"/>
    </source>
</evidence>
<reference evidence="2 3" key="1">
    <citation type="submission" date="2017-09" db="EMBL/GenBank/DDBJ databases">
        <title>Depth-based differentiation of microbial function through sediment-hosted aquifers and enrichment of novel symbionts in the deep terrestrial subsurface.</title>
        <authorList>
            <person name="Probst A.J."/>
            <person name="Ladd B."/>
            <person name="Jarett J.K."/>
            <person name="Geller-Mcgrath D.E."/>
            <person name="Sieber C.M."/>
            <person name="Emerson J.B."/>
            <person name="Anantharaman K."/>
            <person name="Thomas B.C."/>
            <person name="Malmstrom R."/>
            <person name="Stieglmeier M."/>
            <person name="Klingl A."/>
            <person name="Woyke T."/>
            <person name="Ryan C.M."/>
            <person name="Banfield J.F."/>
        </authorList>
    </citation>
    <scope>NUCLEOTIDE SEQUENCE [LARGE SCALE GENOMIC DNA]</scope>
    <source>
        <strain evidence="2">CG10_big_fil_rev_8_21_14_0_10_50_16</strain>
    </source>
</reference>
<feature type="transmembrane region" description="Helical" evidence="1">
    <location>
        <begin position="99"/>
        <end position="120"/>
    </location>
</feature>
<proteinExistence type="predicted"/>
<keyword evidence="1" id="KW-1133">Transmembrane helix</keyword>
<evidence type="ECO:0000313" key="3">
    <source>
        <dbReference type="Proteomes" id="UP000230084"/>
    </source>
</evidence>
<gene>
    <name evidence="2" type="ORF">COV06_03845</name>
</gene>
<name>A0A2H0RNP2_9BACT</name>
<evidence type="ECO:0000313" key="2">
    <source>
        <dbReference type="EMBL" id="PIR47385.1"/>
    </source>
</evidence>
<evidence type="ECO:0008006" key="4">
    <source>
        <dbReference type="Google" id="ProtNLM"/>
    </source>
</evidence>
<dbReference type="AlphaFoldDB" id="A0A2H0RNP2"/>
<dbReference type="EMBL" id="PCYM01000007">
    <property type="protein sequence ID" value="PIR47385.1"/>
    <property type="molecule type" value="Genomic_DNA"/>
</dbReference>
<comment type="caution">
    <text evidence="2">The sequence shown here is derived from an EMBL/GenBank/DDBJ whole genome shotgun (WGS) entry which is preliminary data.</text>
</comment>
<keyword evidence="1" id="KW-0812">Transmembrane</keyword>
<feature type="transmembrane region" description="Helical" evidence="1">
    <location>
        <begin position="18"/>
        <end position="38"/>
    </location>
</feature>
<keyword evidence="1" id="KW-0472">Membrane</keyword>
<accession>A0A2H0RNP2</accession>
<dbReference type="Proteomes" id="UP000230084">
    <property type="component" value="Unassembled WGS sequence"/>
</dbReference>
<feature type="transmembrane region" description="Helical" evidence="1">
    <location>
        <begin position="64"/>
        <end position="87"/>
    </location>
</feature>